<sequence length="258" mass="30395">MADVTWAQSEITFLNKIVNSTEGNARKSKWAPIARAMNSEQPKHLRGGELFEQDPWPRRVYTPQKVYTKWRSSQRDAQIEARVQEIAASKALEETKVARENLETTLKAMEDMAASDGRGFPSISEQEFVEELDEEWEFLKELDEEWERLNEIEDEQLEFVKELDEEWEFLKELDEEQLEILKKLRKAKKEPEVAEEFEVAKKTDEDIVRELQWKLERALNALPDLDETLGIEFLKGVEEELESLRLFFEAKDRDESPQ</sequence>
<dbReference type="OrthoDB" id="3564793at2759"/>
<dbReference type="Proteomes" id="UP001152300">
    <property type="component" value="Unassembled WGS sequence"/>
</dbReference>
<gene>
    <name evidence="1" type="ORF">OCU04_012447</name>
</gene>
<protein>
    <submittedName>
        <fullName evidence="1">Uncharacterized protein</fullName>
    </submittedName>
</protein>
<accession>A0A9X0A9T1</accession>
<proteinExistence type="predicted"/>
<evidence type="ECO:0000313" key="1">
    <source>
        <dbReference type="EMBL" id="KAJ8058253.1"/>
    </source>
</evidence>
<evidence type="ECO:0000313" key="2">
    <source>
        <dbReference type="Proteomes" id="UP001152300"/>
    </source>
</evidence>
<organism evidence="1 2">
    <name type="scientific">Sclerotinia nivalis</name>
    <dbReference type="NCBI Taxonomy" id="352851"/>
    <lineage>
        <taxon>Eukaryota</taxon>
        <taxon>Fungi</taxon>
        <taxon>Dikarya</taxon>
        <taxon>Ascomycota</taxon>
        <taxon>Pezizomycotina</taxon>
        <taxon>Leotiomycetes</taxon>
        <taxon>Helotiales</taxon>
        <taxon>Sclerotiniaceae</taxon>
        <taxon>Sclerotinia</taxon>
    </lineage>
</organism>
<name>A0A9X0A9T1_9HELO</name>
<dbReference type="EMBL" id="JAPEIS010000016">
    <property type="protein sequence ID" value="KAJ8058253.1"/>
    <property type="molecule type" value="Genomic_DNA"/>
</dbReference>
<comment type="caution">
    <text evidence="1">The sequence shown here is derived from an EMBL/GenBank/DDBJ whole genome shotgun (WGS) entry which is preliminary data.</text>
</comment>
<reference evidence="1" key="1">
    <citation type="submission" date="2022-11" db="EMBL/GenBank/DDBJ databases">
        <title>Genome Resource of Sclerotinia nivalis Strain SnTB1, a Plant Pathogen Isolated from American Ginseng.</title>
        <authorList>
            <person name="Fan S."/>
        </authorList>
    </citation>
    <scope>NUCLEOTIDE SEQUENCE</scope>
    <source>
        <strain evidence="1">SnTB1</strain>
    </source>
</reference>
<keyword evidence="2" id="KW-1185">Reference proteome</keyword>
<dbReference type="AlphaFoldDB" id="A0A9X0A9T1"/>